<proteinExistence type="predicted"/>
<dbReference type="SUPFAM" id="SSF52172">
    <property type="entry name" value="CheY-like"/>
    <property type="match status" value="1"/>
</dbReference>
<keyword evidence="4" id="KW-1185">Reference proteome</keyword>
<dbReference type="PANTHER" id="PTHR44520">
    <property type="entry name" value="RESPONSE REGULATOR RCP1-RELATED"/>
    <property type="match status" value="1"/>
</dbReference>
<dbReference type="EMBL" id="JNAD02000011">
    <property type="protein sequence ID" value="RKM93201.1"/>
    <property type="molecule type" value="Genomic_DNA"/>
</dbReference>
<dbReference type="CDD" id="cd17557">
    <property type="entry name" value="REC_Rcp-like"/>
    <property type="match status" value="1"/>
</dbReference>
<sequence length="144" mass="16142">MNTPRPIEVLLVEDDPGDVLMTREAFEDKIGNTLHVVQDGEEALDFLYQRGAHAGAPRPDLILLDLNLPKYDGRQVLEQVKSDSELSTIPVVVLTTSAAEEDILRSYKLHANAYVTKPVDLDAFISAIRQIDEFFLTVVRLPNR</sequence>
<feature type="domain" description="Response regulatory" evidence="2">
    <location>
        <begin position="8"/>
        <end position="132"/>
    </location>
</feature>
<protein>
    <submittedName>
        <fullName evidence="3">Response regulator</fullName>
    </submittedName>
</protein>
<gene>
    <name evidence="3" type="ORF">SFRA_022095</name>
</gene>
<feature type="modified residue" description="4-aspartylphosphate" evidence="1">
    <location>
        <position position="65"/>
    </location>
</feature>
<comment type="caution">
    <text evidence="3">The sequence shown here is derived from an EMBL/GenBank/DDBJ whole genome shotgun (WGS) entry which is preliminary data.</text>
</comment>
<dbReference type="RefSeq" id="WP_043468273.1">
    <property type="nucleotide sequence ID" value="NZ_CP134822.1"/>
</dbReference>
<evidence type="ECO:0000259" key="2">
    <source>
        <dbReference type="PROSITE" id="PS50110"/>
    </source>
</evidence>
<keyword evidence="1" id="KW-0597">Phosphoprotein</keyword>
<dbReference type="OrthoDB" id="9793549at2"/>
<reference evidence="3 4" key="1">
    <citation type="journal article" date="2014" name="Genome Announc.">
        <title>Draft Genome Sequence of Streptomyces fradiae ATCC 19609, a Strain Highly Sensitive to Antibiotics.</title>
        <authorList>
            <person name="Bekker O.B."/>
            <person name="Klimina K.M."/>
            <person name="Vatlin A.A."/>
            <person name="Zakharevich N.V."/>
            <person name="Kasianov A.S."/>
            <person name="Danilenko V.N."/>
        </authorList>
    </citation>
    <scope>NUCLEOTIDE SEQUENCE [LARGE SCALE GENOMIC DNA]</scope>
    <source>
        <strain evidence="3 4">ATCC 19609</strain>
    </source>
</reference>
<dbReference type="Proteomes" id="UP000028058">
    <property type="component" value="Unassembled WGS sequence"/>
</dbReference>
<dbReference type="InterPro" id="IPR001789">
    <property type="entry name" value="Sig_transdc_resp-reg_receiver"/>
</dbReference>
<evidence type="ECO:0000313" key="3">
    <source>
        <dbReference type="EMBL" id="RKM93201.1"/>
    </source>
</evidence>
<dbReference type="InterPro" id="IPR052893">
    <property type="entry name" value="TCS_response_regulator"/>
</dbReference>
<dbReference type="PROSITE" id="PS50110">
    <property type="entry name" value="RESPONSE_REGULATORY"/>
    <property type="match status" value="1"/>
</dbReference>
<dbReference type="GO" id="GO:0000160">
    <property type="term" value="P:phosphorelay signal transduction system"/>
    <property type="evidence" value="ECO:0007669"/>
    <property type="project" value="InterPro"/>
</dbReference>
<dbReference type="PANTHER" id="PTHR44520:SF2">
    <property type="entry name" value="RESPONSE REGULATOR RCP1"/>
    <property type="match status" value="1"/>
</dbReference>
<dbReference type="Gene3D" id="3.40.50.2300">
    <property type="match status" value="1"/>
</dbReference>
<dbReference type="SMART" id="SM00448">
    <property type="entry name" value="REC"/>
    <property type="match status" value="1"/>
</dbReference>
<name>A0A3M8F0C3_9ACTN</name>
<accession>A0A3M8F0C3</accession>
<evidence type="ECO:0000256" key="1">
    <source>
        <dbReference type="PROSITE-ProRule" id="PRU00169"/>
    </source>
</evidence>
<dbReference type="AlphaFoldDB" id="A0A3M8F0C3"/>
<organism evidence="3 4">
    <name type="scientific">Streptomyces xinghaiensis</name>
    <dbReference type="NCBI Taxonomy" id="1038928"/>
    <lineage>
        <taxon>Bacteria</taxon>
        <taxon>Bacillati</taxon>
        <taxon>Actinomycetota</taxon>
        <taxon>Actinomycetes</taxon>
        <taxon>Kitasatosporales</taxon>
        <taxon>Streptomycetaceae</taxon>
        <taxon>Streptomyces</taxon>
    </lineage>
</organism>
<dbReference type="InterPro" id="IPR011006">
    <property type="entry name" value="CheY-like_superfamily"/>
</dbReference>
<dbReference type="Pfam" id="PF00072">
    <property type="entry name" value="Response_reg"/>
    <property type="match status" value="1"/>
</dbReference>
<evidence type="ECO:0000313" key="4">
    <source>
        <dbReference type="Proteomes" id="UP000028058"/>
    </source>
</evidence>